<dbReference type="Gene3D" id="3.40.50.1820">
    <property type="entry name" value="alpha/beta hydrolase"/>
    <property type="match status" value="1"/>
</dbReference>
<dbReference type="RefSeq" id="XP_062743306.1">
    <property type="nucleotide sequence ID" value="XM_062889738.1"/>
</dbReference>
<feature type="signal peptide" evidence="1">
    <location>
        <begin position="1"/>
        <end position="32"/>
    </location>
</feature>
<proteinExistence type="predicted"/>
<dbReference type="EC" id="3.1.1.3" evidence="3"/>
<dbReference type="PANTHER" id="PTHR11440">
    <property type="entry name" value="LECITHIN-CHOLESTEROL ACYLTRANSFERASE-RELATED"/>
    <property type="match status" value="1"/>
</dbReference>
<feature type="chain" id="PRO_5047249421" evidence="1">
    <location>
        <begin position="33"/>
        <end position="363"/>
    </location>
</feature>
<dbReference type="EMBL" id="JAFFHA010000006">
    <property type="protein sequence ID" value="KAK4654331.1"/>
    <property type="molecule type" value="Genomic_DNA"/>
</dbReference>
<evidence type="ECO:0000313" key="4">
    <source>
        <dbReference type="Proteomes" id="UP001323405"/>
    </source>
</evidence>
<keyword evidence="4" id="KW-1185">Reference proteome</keyword>
<name>A0ABR0GEZ0_9PEZI</name>
<evidence type="ECO:0000256" key="1">
    <source>
        <dbReference type="SAM" id="SignalP"/>
    </source>
</evidence>
<sequence>MPMSSLVCRSPSVISTSLLTLPLLRLAAPARSVQPCAQRQPQPQQARQASGPVAVRRFSASLTLSRKVAPTEAAHINEVRKTIADEFALIKDAYQSPKHPVVLAHGLLGFAELKLAGSYLPSIHYWRGIQEALTAQGAEVITASVPPSGSIEKRAAKLAQDIEAQAQGKSVNVVAHSMGGLDARYMISQLRPKGVDVKSLVTIGTPHHGSAFADYLIDELGPDYLPQVYKAWERVTGWEPSAFSQLTQKYMAEHFNPATPDDPNVQYFSYGAMVNGKPPLLSMFRISHKLIEEREGPNDGLVSVESSQWGTYKGTLTGVNHLDLINWTNRIRSNLQKLMGHPPSFNAVAFYLGIGDMLAKEGL</sequence>
<keyword evidence="1" id="KW-0732">Signal</keyword>
<dbReference type="GeneID" id="87909645"/>
<organism evidence="3 4">
    <name type="scientific">Podospora pseudocomata</name>
    <dbReference type="NCBI Taxonomy" id="2093779"/>
    <lineage>
        <taxon>Eukaryota</taxon>
        <taxon>Fungi</taxon>
        <taxon>Dikarya</taxon>
        <taxon>Ascomycota</taxon>
        <taxon>Pezizomycotina</taxon>
        <taxon>Sordariomycetes</taxon>
        <taxon>Sordariomycetidae</taxon>
        <taxon>Sordariales</taxon>
        <taxon>Podosporaceae</taxon>
        <taxon>Podospora</taxon>
    </lineage>
</organism>
<comment type="caution">
    <text evidence="3">The sequence shown here is derived from an EMBL/GenBank/DDBJ whole genome shotgun (WGS) entry which is preliminary data.</text>
</comment>
<dbReference type="Proteomes" id="UP001323405">
    <property type="component" value="Unassembled WGS sequence"/>
</dbReference>
<dbReference type="Pfam" id="PF00561">
    <property type="entry name" value="Abhydrolase_1"/>
    <property type="match status" value="1"/>
</dbReference>
<dbReference type="InterPro" id="IPR029058">
    <property type="entry name" value="AB_hydrolase_fold"/>
</dbReference>
<evidence type="ECO:0000313" key="3">
    <source>
        <dbReference type="EMBL" id="KAK4654331.1"/>
    </source>
</evidence>
<dbReference type="InterPro" id="IPR000073">
    <property type="entry name" value="AB_hydrolase_1"/>
</dbReference>
<reference evidence="3 4" key="1">
    <citation type="journal article" date="2023" name="bioRxiv">
        <title>High-quality genome assemblies of four members of thePodospora anserinaspecies complex.</title>
        <authorList>
            <person name="Ament-Velasquez S.L."/>
            <person name="Vogan A.A."/>
            <person name="Wallerman O."/>
            <person name="Hartmann F."/>
            <person name="Gautier V."/>
            <person name="Silar P."/>
            <person name="Giraud T."/>
            <person name="Johannesson H."/>
        </authorList>
    </citation>
    <scope>NUCLEOTIDE SEQUENCE [LARGE SCALE GENOMIC DNA]</scope>
    <source>
        <strain evidence="3 4">CBS 415.72m</strain>
    </source>
</reference>
<gene>
    <name evidence="3" type="primary">TGL2</name>
    <name evidence="3" type="ORF">QC762_402940</name>
</gene>
<dbReference type="GO" id="GO:0004806">
    <property type="term" value="F:triacylglycerol lipase activity"/>
    <property type="evidence" value="ECO:0007669"/>
    <property type="project" value="UniProtKB-EC"/>
</dbReference>
<keyword evidence="3" id="KW-0378">Hydrolase</keyword>
<feature type="domain" description="AB hydrolase-1" evidence="2">
    <location>
        <begin position="100"/>
        <end position="229"/>
    </location>
</feature>
<protein>
    <submittedName>
        <fullName evidence="3">Lipase 2</fullName>
        <ecNumber evidence="3">3.1.1.3</ecNumber>
    </submittedName>
</protein>
<dbReference type="SUPFAM" id="SSF53474">
    <property type="entry name" value="alpha/beta-Hydrolases"/>
    <property type="match status" value="1"/>
</dbReference>
<accession>A0ABR0GEZ0</accession>
<evidence type="ECO:0000259" key="2">
    <source>
        <dbReference type="Pfam" id="PF00561"/>
    </source>
</evidence>